<keyword evidence="2" id="KW-1185">Reference proteome</keyword>
<evidence type="ECO:0008006" key="3">
    <source>
        <dbReference type="Google" id="ProtNLM"/>
    </source>
</evidence>
<proteinExistence type="predicted"/>
<comment type="caution">
    <text evidence="1">The sequence shown here is derived from an EMBL/GenBank/DDBJ whole genome shotgun (WGS) entry which is preliminary data.</text>
</comment>
<reference evidence="1 2" key="1">
    <citation type="submission" date="2013-02" db="EMBL/GenBank/DDBJ databases">
        <title>Whole genome shotgun sequence of Gordonia malaquae NBRC 108250.</title>
        <authorList>
            <person name="Yoshida I."/>
            <person name="Hosoyama A."/>
            <person name="Tsuchikane K."/>
            <person name="Ando Y."/>
            <person name="Baba S."/>
            <person name="Ohji S."/>
            <person name="Hamada M."/>
            <person name="Tamura T."/>
            <person name="Yamazoe A."/>
            <person name="Yamazaki S."/>
            <person name="Fujita N."/>
        </authorList>
    </citation>
    <scope>NUCLEOTIDE SEQUENCE [LARGE SCALE GENOMIC DNA]</scope>
    <source>
        <strain evidence="1 2">NBRC 108250</strain>
    </source>
</reference>
<dbReference type="InterPro" id="IPR008316">
    <property type="entry name" value="UCP029876"/>
</dbReference>
<dbReference type="Proteomes" id="UP000035009">
    <property type="component" value="Unassembled WGS sequence"/>
</dbReference>
<dbReference type="SUPFAM" id="SSF158560">
    <property type="entry name" value="BH3980-like"/>
    <property type="match status" value="1"/>
</dbReference>
<protein>
    <recommendedName>
        <fullName evidence="3">DUF1048 domain-containing protein</fullName>
    </recommendedName>
</protein>
<dbReference type="RefSeq" id="WP_008378906.1">
    <property type="nucleotide sequence ID" value="NZ_BAOP01000014.1"/>
</dbReference>
<dbReference type="eggNOG" id="COG4817">
    <property type="taxonomic scope" value="Bacteria"/>
</dbReference>
<dbReference type="Pfam" id="PF06304">
    <property type="entry name" value="DUF1048"/>
    <property type="match status" value="1"/>
</dbReference>
<organism evidence="1 2">
    <name type="scientific">Gordonia malaquae NBRC 108250</name>
    <dbReference type="NCBI Taxonomy" id="1223542"/>
    <lineage>
        <taxon>Bacteria</taxon>
        <taxon>Bacillati</taxon>
        <taxon>Actinomycetota</taxon>
        <taxon>Actinomycetes</taxon>
        <taxon>Mycobacteriales</taxon>
        <taxon>Gordoniaceae</taxon>
        <taxon>Gordonia</taxon>
    </lineage>
</organism>
<accession>M3UKG6</accession>
<dbReference type="EMBL" id="BAOP01000014">
    <property type="protein sequence ID" value="GAC80105.1"/>
    <property type="molecule type" value="Genomic_DNA"/>
</dbReference>
<dbReference type="AlphaFoldDB" id="M3UKG6"/>
<dbReference type="Gene3D" id="1.10.1900.10">
    <property type="entry name" value="c-terminal domain of poly(a) binding protein"/>
    <property type="match status" value="1"/>
</dbReference>
<sequence length="118" mass="13309">MSIISKIVGDKKRYRAYQARVAALPTPHRETVEALARYLMYFGPGDSDNLTSMLEDLTDLFEQSVADGVDVRGIVGDNPVEFAEEFQRNYPEGQWIGRERDRLNDTITKAVGDEGTPR</sequence>
<gene>
    <name evidence="1" type="ORF">GM1_014_00980</name>
</gene>
<evidence type="ECO:0000313" key="1">
    <source>
        <dbReference type="EMBL" id="GAC80105.1"/>
    </source>
</evidence>
<evidence type="ECO:0000313" key="2">
    <source>
        <dbReference type="Proteomes" id="UP000035009"/>
    </source>
</evidence>
<dbReference type="STRING" id="410332.SAMN04488550_1732"/>
<name>M3UKG6_GORML</name>
<dbReference type="OrthoDB" id="8083683at2"/>